<organism evidence="2 3">
    <name type="scientific">Senna tora</name>
    <dbReference type="NCBI Taxonomy" id="362788"/>
    <lineage>
        <taxon>Eukaryota</taxon>
        <taxon>Viridiplantae</taxon>
        <taxon>Streptophyta</taxon>
        <taxon>Embryophyta</taxon>
        <taxon>Tracheophyta</taxon>
        <taxon>Spermatophyta</taxon>
        <taxon>Magnoliopsida</taxon>
        <taxon>eudicotyledons</taxon>
        <taxon>Gunneridae</taxon>
        <taxon>Pentapetalae</taxon>
        <taxon>rosids</taxon>
        <taxon>fabids</taxon>
        <taxon>Fabales</taxon>
        <taxon>Fabaceae</taxon>
        <taxon>Caesalpinioideae</taxon>
        <taxon>Cassia clade</taxon>
        <taxon>Senna</taxon>
    </lineage>
</organism>
<name>A0A834X1T5_9FABA</name>
<evidence type="ECO:0000313" key="3">
    <source>
        <dbReference type="Proteomes" id="UP000634136"/>
    </source>
</evidence>
<evidence type="ECO:0000256" key="1">
    <source>
        <dbReference type="SAM" id="MobiDB-lite"/>
    </source>
</evidence>
<accession>A0A834X1T5</accession>
<proteinExistence type="predicted"/>
<dbReference type="Proteomes" id="UP000634136">
    <property type="component" value="Unassembled WGS sequence"/>
</dbReference>
<dbReference type="EMBL" id="JAAIUW010000004">
    <property type="protein sequence ID" value="KAF7836374.1"/>
    <property type="molecule type" value="Genomic_DNA"/>
</dbReference>
<protein>
    <submittedName>
        <fullName evidence="2">Uncharacterized protein</fullName>
    </submittedName>
</protein>
<dbReference type="OrthoDB" id="1680511at2759"/>
<dbReference type="GO" id="GO:0009507">
    <property type="term" value="C:chloroplast"/>
    <property type="evidence" value="ECO:0007669"/>
    <property type="project" value="TreeGrafter"/>
</dbReference>
<feature type="compositionally biased region" description="Gly residues" evidence="1">
    <location>
        <begin position="122"/>
        <end position="136"/>
    </location>
</feature>
<dbReference type="PANTHER" id="PTHR35483">
    <property type="entry name" value="NUCLEUSENVELOPE PROTEIN"/>
    <property type="match status" value="1"/>
</dbReference>
<dbReference type="PANTHER" id="PTHR35483:SF1">
    <property type="entry name" value="GLYCINE-RICH PROTEIN-RELATED"/>
    <property type="match status" value="1"/>
</dbReference>
<feature type="region of interest" description="Disordered" evidence="1">
    <location>
        <begin position="113"/>
        <end position="139"/>
    </location>
</feature>
<keyword evidence="3" id="KW-1185">Reference proteome</keyword>
<dbReference type="AlphaFoldDB" id="A0A834X1T5"/>
<evidence type="ECO:0000313" key="2">
    <source>
        <dbReference type="EMBL" id="KAF7836374.1"/>
    </source>
</evidence>
<gene>
    <name evidence="2" type="ORF">G2W53_011233</name>
</gene>
<comment type="caution">
    <text evidence="2">The sequence shown here is derived from an EMBL/GenBank/DDBJ whole genome shotgun (WGS) entry which is preliminary data.</text>
</comment>
<sequence length="229" mass="25634">MKMETIQVGACQPRIYVKSILHLHYHPSKPCVLPGKFNPLSQTSFCLRAKTECSFQSLPILKSRQSFQVCLAGGSGMMENNNEDYPRKAFEKAMKNFKGQSIEDVLRQQIEEGRGSGVKPPTGGGGSGGGSSGSGDEGSARVSKETLQVVFATIGFIFLYICIISGEELTKLARDYIKYLYSGKQSVRLKRAMFKWGRIYRSLTEKVVDKYCLEKTILRRKYLESKSDE</sequence>
<reference evidence="2" key="1">
    <citation type="submission" date="2020-09" db="EMBL/GenBank/DDBJ databases">
        <title>Genome-Enabled Discovery of Anthraquinone Biosynthesis in Senna tora.</title>
        <authorList>
            <person name="Kang S.-H."/>
            <person name="Pandey R.P."/>
            <person name="Lee C.-M."/>
            <person name="Sim J.-S."/>
            <person name="Jeong J.-T."/>
            <person name="Choi B.-S."/>
            <person name="Jung M."/>
            <person name="Ginzburg D."/>
            <person name="Zhao K."/>
            <person name="Won S.Y."/>
            <person name="Oh T.-J."/>
            <person name="Yu Y."/>
            <person name="Kim N.-H."/>
            <person name="Lee O.R."/>
            <person name="Lee T.-H."/>
            <person name="Bashyal P."/>
            <person name="Kim T.-S."/>
            <person name="Lee W.-H."/>
            <person name="Kawkins C."/>
            <person name="Kim C.-K."/>
            <person name="Kim J.S."/>
            <person name="Ahn B.O."/>
            <person name="Rhee S.Y."/>
            <person name="Sohng J.K."/>
        </authorList>
    </citation>
    <scope>NUCLEOTIDE SEQUENCE</scope>
    <source>
        <tissue evidence="2">Leaf</tissue>
    </source>
</reference>